<evidence type="ECO:0000259" key="13">
    <source>
        <dbReference type="Pfam" id="PF19316"/>
    </source>
</evidence>
<dbReference type="GO" id="GO:0051267">
    <property type="term" value="F:CP2 mannose-ethanolamine phosphotransferase activity"/>
    <property type="evidence" value="ECO:0007669"/>
    <property type="project" value="TreeGrafter"/>
</dbReference>
<dbReference type="GO" id="GO:0006506">
    <property type="term" value="P:GPI anchor biosynthetic process"/>
    <property type="evidence" value="ECO:0007669"/>
    <property type="project" value="UniProtKB-KW"/>
</dbReference>
<evidence type="ECO:0000256" key="12">
    <source>
        <dbReference type="RuleBase" id="RU367106"/>
    </source>
</evidence>
<feature type="transmembrane region" description="Helical" evidence="12">
    <location>
        <begin position="542"/>
        <end position="564"/>
    </location>
</feature>
<dbReference type="PANTHER" id="PTHR23072">
    <property type="entry name" value="PHOSPHATIDYLINOSITOL GLYCAN-RELATED"/>
    <property type="match status" value="1"/>
</dbReference>
<evidence type="ECO:0000313" key="14">
    <source>
        <dbReference type="EMBL" id="MDI1491804.1"/>
    </source>
</evidence>
<feature type="domain" description="GPI ethanolamine phosphate transferase 2 C-terminal" evidence="13">
    <location>
        <begin position="344"/>
        <end position="709"/>
    </location>
</feature>
<evidence type="ECO:0000313" key="15">
    <source>
        <dbReference type="Proteomes" id="UP001161017"/>
    </source>
</evidence>
<evidence type="ECO:0000256" key="8">
    <source>
        <dbReference type="ARBA" id="ARBA00022824"/>
    </source>
</evidence>
<comment type="caution">
    <text evidence="14">The sequence shown here is derived from an EMBL/GenBank/DDBJ whole genome shotgun (WGS) entry which is preliminary data.</text>
</comment>
<evidence type="ECO:0000256" key="3">
    <source>
        <dbReference type="ARBA" id="ARBA00005315"/>
    </source>
</evidence>
<dbReference type="CDD" id="cd16024">
    <property type="entry name" value="GPI_EPT_2"/>
    <property type="match status" value="1"/>
</dbReference>
<evidence type="ECO:0000256" key="1">
    <source>
        <dbReference type="ARBA" id="ARBA00004477"/>
    </source>
</evidence>
<dbReference type="InterPro" id="IPR017850">
    <property type="entry name" value="Alkaline_phosphatase_core_sf"/>
</dbReference>
<keyword evidence="10 12" id="KW-0472">Membrane</keyword>
<keyword evidence="9 12" id="KW-1133">Transmembrane helix</keyword>
<dbReference type="InterPro" id="IPR002591">
    <property type="entry name" value="Phosphodiest/P_Trfase"/>
</dbReference>
<evidence type="ECO:0000256" key="9">
    <source>
        <dbReference type="ARBA" id="ARBA00022989"/>
    </source>
</evidence>
<dbReference type="InterPro" id="IPR045687">
    <property type="entry name" value="PIGG/GPI7_C"/>
</dbReference>
<comment type="caution">
    <text evidence="12">Lacks conserved residue(s) required for the propagation of feature annotation.</text>
</comment>
<dbReference type="AlphaFoldDB" id="A0AA43TXT0"/>
<comment type="subcellular location">
    <subcellularLocation>
        <location evidence="1 12">Endoplasmic reticulum membrane</location>
        <topology evidence="1 12">Multi-pass membrane protein</topology>
    </subcellularLocation>
</comment>
<evidence type="ECO:0000256" key="2">
    <source>
        <dbReference type="ARBA" id="ARBA00004687"/>
    </source>
</evidence>
<evidence type="ECO:0000256" key="4">
    <source>
        <dbReference type="ARBA" id="ARBA00020830"/>
    </source>
</evidence>
<dbReference type="GO" id="GO:0005789">
    <property type="term" value="C:endoplasmic reticulum membrane"/>
    <property type="evidence" value="ECO:0007669"/>
    <property type="project" value="UniProtKB-SubCell"/>
</dbReference>
<dbReference type="Pfam" id="PF01663">
    <property type="entry name" value="Phosphodiest"/>
    <property type="match status" value="1"/>
</dbReference>
<comment type="similarity">
    <text evidence="3 12">Belongs to the PIGG/PIGN/PIGO family. PIGG subfamily.</text>
</comment>
<keyword evidence="8 12" id="KW-0256">Endoplasmic reticulum</keyword>
<dbReference type="EMBL" id="JAPUFD010000015">
    <property type="protein sequence ID" value="MDI1491804.1"/>
    <property type="molecule type" value="Genomic_DNA"/>
</dbReference>
<evidence type="ECO:0000256" key="6">
    <source>
        <dbReference type="ARBA" id="ARBA00022679"/>
    </source>
</evidence>
<keyword evidence="6 12" id="KW-0808">Transferase</keyword>
<comment type="pathway">
    <text evidence="2 12">Glycolipid biosynthesis; glycosylphosphatidylinositol-anchor biosynthesis.</text>
</comment>
<dbReference type="InterPro" id="IPR039527">
    <property type="entry name" value="PIGG/GPI7"/>
</dbReference>
<evidence type="ECO:0000256" key="11">
    <source>
        <dbReference type="ARBA" id="ARBA00023180"/>
    </source>
</evidence>
<evidence type="ECO:0000256" key="5">
    <source>
        <dbReference type="ARBA" id="ARBA00022502"/>
    </source>
</evidence>
<dbReference type="Gene3D" id="3.40.720.10">
    <property type="entry name" value="Alkaline Phosphatase, subunit A"/>
    <property type="match status" value="1"/>
</dbReference>
<keyword evidence="11" id="KW-0325">Glycoprotein</keyword>
<evidence type="ECO:0000256" key="10">
    <source>
        <dbReference type="ARBA" id="ARBA00023136"/>
    </source>
</evidence>
<protein>
    <recommendedName>
        <fullName evidence="4 12">GPI ethanolamine phosphate transferase 2</fullName>
    </recommendedName>
</protein>
<dbReference type="Proteomes" id="UP001161017">
    <property type="component" value="Unassembled WGS sequence"/>
</dbReference>
<reference evidence="14" key="1">
    <citation type="journal article" date="2023" name="Genome Biol. Evol.">
        <title>First Whole Genome Sequence and Flow Cytometry Genome Size Data for the Lichen-Forming Fungus Ramalina farinacea (Ascomycota).</title>
        <authorList>
            <person name="Llewellyn T."/>
            <person name="Mian S."/>
            <person name="Hill R."/>
            <person name="Leitch I.J."/>
            <person name="Gaya E."/>
        </authorList>
    </citation>
    <scope>NUCLEOTIDE SEQUENCE</scope>
    <source>
        <strain evidence="14">LIQ254RAFAR</strain>
    </source>
</reference>
<gene>
    <name evidence="14" type="primary">LAS21</name>
    <name evidence="14" type="ORF">OHK93_003015</name>
</gene>
<accession>A0AA43TXT0</accession>
<dbReference type="SUPFAM" id="SSF53649">
    <property type="entry name" value="Alkaline phosphatase-like"/>
    <property type="match status" value="1"/>
</dbReference>
<dbReference type="InterPro" id="IPR037674">
    <property type="entry name" value="PIG-G_N"/>
</dbReference>
<proteinExistence type="inferred from homology"/>
<dbReference type="Pfam" id="PF19316">
    <property type="entry name" value="PIGO_PIGG"/>
    <property type="match status" value="1"/>
</dbReference>
<dbReference type="PANTHER" id="PTHR23072:SF0">
    <property type="entry name" value="GPI ETHANOLAMINE PHOSPHATE TRANSFERASE 2"/>
    <property type="match status" value="1"/>
</dbReference>
<keyword evidence="15" id="KW-1185">Reference proteome</keyword>
<keyword evidence="7 12" id="KW-0812">Transmembrane</keyword>
<feature type="transmembrane region" description="Helical" evidence="12">
    <location>
        <begin position="500"/>
        <end position="522"/>
    </location>
</feature>
<comment type="function">
    <text evidence="12">Ethanolamine phosphate transferase involved in glycosylphosphatidylinositol-anchor biosynthesis. Transfers ethanolamine phosphate to the GPI second mannose.</text>
</comment>
<name>A0AA43TXT0_9LECA</name>
<evidence type="ECO:0000256" key="7">
    <source>
        <dbReference type="ARBA" id="ARBA00022692"/>
    </source>
</evidence>
<sequence>MASRLSLLLLLAANLLLPIALLTFATGFFPYKPYIKGRASYRSGDEGVKPAPAPFNKVIFMVAIATGSIPSFVDVILNFAESDTTSSLASQDTWLSQLKHKDEGRLVMYGDDTWLKLFPDMFERADGTSSFFVSDFTEVDNNVTRNLPRELEKDDWDGMILHYLGLDHIGHKSGPRSPHMKPKQTEMDDIVRHIYTSIEQDQHLSTTLLVLCGDHGMNDAGNHGGAAEGETSPALVFISPMMKSITTGLDSPSRPRTRSFDYHAQVEQSDIAPTLAGLLGFPVPLNNLGVFIPSFLPFWPADIQSQLVVENAQQILDIVHDAFPSVRFDGPFCRNAQEVMSNAASNYNVQRLYTGIVLSMVLVLLAVMAALHSLPWRGDIGAWITLTTTLFGAMMFGSSFVEEEHHYWSWMTAAWFAWLAFKRQFNPGVKSAVASFSLLLTSRIIRAWNQTGQKHAGERDIASTYLPSHRLLLWSLVFVTYAIVVRRLSRSSLRGAPPSLATSGAVILGTVAFAFKVAFTAADAPELIAAFLQPAVEVMEGTHLVTQARVVFLGIGCTWLFSILPSLTQASRSDWSFHDGLRSMHDLLSLFLLTQSRTTNIPVFLLSHIQYLGLQALDLPALEITFTCLLQQHTLYFALGGSNAISSIDLSSAYNGVSGYNVVAVGVLTFVSNWAGPIWWTSASMLLLYQEQYESRAEALKQHLSVLTLDKKSEKA</sequence>
<organism evidence="14 15">
    <name type="scientific">Ramalina farinacea</name>
    <dbReference type="NCBI Taxonomy" id="258253"/>
    <lineage>
        <taxon>Eukaryota</taxon>
        <taxon>Fungi</taxon>
        <taxon>Dikarya</taxon>
        <taxon>Ascomycota</taxon>
        <taxon>Pezizomycotina</taxon>
        <taxon>Lecanoromycetes</taxon>
        <taxon>OSLEUM clade</taxon>
        <taxon>Lecanoromycetidae</taxon>
        <taxon>Lecanorales</taxon>
        <taxon>Lecanorineae</taxon>
        <taxon>Ramalinaceae</taxon>
        <taxon>Ramalina</taxon>
    </lineage>
</organism>
<keyword evidence="5 12" id="KW-0337">GPI-anchor biosynthesis</keyword>
<feature type="transmembrane region" description="Helical" evidence="12">
    <location>
        <begin position="352"/>
        <end position="371"/>
    </location>
</feature>
<feature type="transmembrane region" description="Helical" evidence="12">
    <location>
        <begin position="383"/>
        <end position="401"/>
    </location>
</feature>